<dbReference type="Pfam" id="PF01451">
    <property type="entry name" value="LMWPc"/>
    <property type="match status" value="1"/>
</dbReference>
<dbReference type="OrthoDB" id="9799096at2"/>
<reference evidence="3" key="1">
    <citation type="submission" date="2005-08" db="EMBL/GenBank/DDBJ databases">
        <title>Complete sequence of Chlorobium chlorochromatii CaD3.</title>
        <authorList>
            <person name="Copeland A."/>
            <person name="Lucas S."/>
            <person name="Lapidus A."/>
            <person name="Barry K."/>
            <person name="Detter J.C."/>
            <person name="Glavina T."/>
            <person name="Hammon N."/>
            <person name="Israni S."/>
            <person name="Pitluck S."/>
            <person name="Bryant D."/>
            <person name="Schmutz J."/>
            <person name="Larimer F."/>
            <person name="Land M."/>
            <person name="Kyrpides N."/>
            <person name="Ivanova N."/>
            <person name="Richardson P."/>
        </authorList>
    </citation>
    <scope>NUCLEOTIDE SEQUENCE [LARGE SCALE GENOMIC DNA]</scope>
    <source>
        <strain evidence="3">CaD3</strain>
    </source>
</reference>
<dbReference type="PANTHER" id="PTHR43428:SF1">
    <property type="entry name" value="ARSENATE REDUCTASE"/>
    <property type="match status" value="1"/>
</dbReference>
<accession>Q3ATK5</accession>
<dbReference type="PANTHER" id="PTHR43428">
    <property type="entry name" value="ARSENATE REDUCTASE"/>
    <property type="match status" value="1"/>
</dbReference>
<evidence type="ECO:0000259" key="2">
    <source>
        <dbReference type="SMART" id="SM00226"/>
    </source>
</evidence>
<dbReference type="HOGENOM" id="CLU_071415_3_2_10"/>
<proteinExistence type="predicted"/>
<dbReference type="GO" id="GO:0046685">
    <property type="term" value="P:response to arsenic-containing substance"/>
    <property type="evidence" value="ECO:0007669"/>
    <property type="project" value="UniProtKB-KW"/>
</dbReference>
<dbReference type="SMART" id="SM00226">
    <property type="entry name" value="LMWPc"/>
    <property type="match status" value="1"/>
</dbReference>
<sequence>MLTSILILCTSNSCRSQMAEGFLRSFNKSLEVYSAGTKPTEAVHPLAIKVMHEEWIDLSRNKPKSVDEFLNKPFDYVITVCDGAKESCPIFSGQVKHRLHISFDDPAEAIGTQAEQLAVFRRVRDDINQRFRQFYNEHISGK</sequence>
<dbReference type="STRING" id="340177.Cag_0397"/>
<organism evidence="3">
    <name type="scientific">Chlorobium chlorochromatii (strain CaD3)</name>
    <dbReference type="NCBI Taxonomy" id="340177"/>
    <lineage>
        <taxon>Bacteria</taxon>
        <taxon>Pseudomonadati</taxon>
        <taxon>Chlorobiota</taxon>
        <taxon>Chlorobiia</taxon>
        <taxon>Chlorobiales</taxon>
        <taxon>Chlorobiaceae</taxon>
        <taxon>Chlorobium/Pelodictyon group</taxon>
        <taxon>Chlorobium</taxon>
    </lineage>
</organism>
<evidence type="ECO:0000256" key="1">
    <source>
        <dbReference type="ARBA" id="ARBA00022849"/>
    </source>
</evidence>
<protein>
    <submittedName>
        <fullName evidence="3">Protein tyrosine phosphatase</fullName>
    </submittedName>
</protein>
<dbReference type="InterPro" id="IPR036196">
    <property type="entry name" value="Ptyr_pPase_sf"/>
</dbReference>
<dbReference type="AlphaFoldDB" id="Q3ATK5"/>
<name>Q3ATK5_CHLCH</name>
<dbReference type="CDD" id="cd16345">
    <property type="entry name" value="LMWP_ArsC"/>
    <property type="match status" value="1"/>
</dbReference>
<dbReference type="SUPFAM" id="SSF52788">
    <property type="entry name" value="Phosphotyrosine protein phosphatases I"/>
    <property type="match status" value="1"/>
</dbReference>
<keyword evidence="1" id="KW-0059">Arsenical resistance</keyword>
<dbReference type="EMBL" id="CP000108">
    <property type="protein sequence ID" value="ABB27670.1"/>
    <property type="molecule type" value="Genomic_DNA"/>
</dbReference>
<dbReference type="InterPro" id="IPR023485">
    <property type="entry name" value="Ptyr_pPase"/>
</dbReference>
<gene>
    <name evidence="3" type="ordered locus">Cag_0397</name>
</gene>
<dbReference type="Gene3D" id="3.40.50.2300">
    <property type="match status" value="1"/>
</dbReference>
<evidence type="ECO:0000313" key="3">
    <source>
        <dbReference type="EMBL" id="ABB27670.1"/>
    </source>
</evidence>
<feature type="domain" description="Phosphotyrosine protein phosphatase I" evidence="2">
    <location>
        <begin position="3"/>
        <end position="137"/>
    </location>
</feature>
<dbReference type="KEGG" id="cch:Cag_0397"/>
<dbReference type="eggNOG" id="COG0394">
    <property type="taxonomic scope" value="Bacteria"/>
</dbReference>